<accession>A0ABP0ZQ64</accession>
<dbReference type="PROSITE" id="PS00366">
    <property type="entry name" value="URICASE"/>
    <property type="match status" value="1"/>
</dbReference>
<reference evidence="7 8" key="1">
    <citation type="submission" date="2024-03" db="EMBL/GenBank/DDBJ databases">
        <authorList>
            <person name="Brejova B."/>
        </authorList>
    </citation>
    <scope>NUCLEOTIDE SEQUENCE [LARGE SCALE GENOMIC DNA]</scope>
    <source>
        <strain evidence="7 8">CBS 14171</strain>
    </source>
</reference>
<keyword evidence="4 5" id="KW-0560">Oxidoreductase</keyword>
<dbReference type="Proteomes" id="UP001497383">
    <property type="component" value="Chromosome 5"/>
</dbReference>
<evidence type="ECO:0000256" key="2">
    <source>
        <dbReference type="ARBA" id="ARBA00009760"/>
    </source>
</evidence>
<evidence type="ECO:0000313" key="7">
    <source>
        <dbReference type="EMBL" id="CAK9440408.1"/>
    </source>
</evidence>
<comment type="similarity">
    <text evidence="2 5 6">Belongs to the uricase family.</text>
</comment>
<dbReference type="GeneID" id="92209704"/>
<evidence type="ECO:0000256" key="4">
    <source>
        <dbReference type="ARBA" id="ARBA00023002"/>
    </source>
</evidence>
<dbReference type="InterPro" id="IPR002042">
    <property type="entry name" value="Uricase"/>
</dbReference>
<evidence type="ECO:0000256" key="1">
    <source>
        <dbReference type="ARBA" id="ARBA00004831"/>
    </source>
</evidence>
<gene>
    <name evidence="7" type="ORF">LODBEIA_P45080</name>
</gene>
<keyword evidence="8" id="KW-1185">Reference proteome</keyword>
<dbReference type="Pfam" id="PF01014">
    <property type="entry name" value="Uricase"/>
    <property type="match status" value="2"/>
</dbReference>
<organism evidence="7 8">
    <name type="scientific">Lodderomyces beijingensis</name>
    <dbReference type="NCBI Taxonomy" id="1775926"/>
    <lineage>
        <taxon>Eukaryota</taxon>
        <taxon>Fungi</taxon>
        <taxon>Dikarya</taxon>
        <taxon>Ascomycota</taxon>
        <taxon>Saccharomycotina</taxon>
        <taxon>Pichiomycetes</taxon>
        <taxon>Debaryomycetaceae</taxon>
        <taxon>Candida/Lodderomyces clade</taxon>
        <taxon>Lodderomyces</taxon>
    </lineage>
</organism>
<protein>
    <recommendedName>
        <fullName evidence="5 6">Uricase</fullName>
        <ecNumber evidence="5 6">1.7.3.3</ecNumber>
    </recommendedName>
    <alternativeName>
        <fullName evidence="5">Urate oxidase</fullName>
    </alternativeName>
</protein>
<dbReference type="EC" id="1.7.3.3" evidence="5 6"/>
<dbReference type="SUPFAM" id="SSF55620">
    <property type="entry name" value="Tetrahydrobiopterin biosynthesis enzymes-like"/>
    <property type="match status" value="2"/>
</dbReference>
<comment type="pathway">
    <text evidence="1 5">Purine metabolism; urate degradation; (S)-allantoin from urate: step 1/3.</text>
</comment>
<comment type="catalytic activity">
    <reaction evidence="5 6">
        <text>urate + O2 + H2O = 5-hydroxyisourate + H2O2</text>
        <dbReference type="Rhea" id="RHEA:21368"/>
        <dbReference type="ChEBI" id="CHEBI:15377"/>
        <dbReference type="ChEBI" id="CHEBI:15379"/>
        <dbReference type="ChEBI" id="CHEBI:16240"/>
        <dbReference type="ChEBI" id="CHEBI:17775"/>
        <dbReference type="ChEBI" id="CHEBI:18072"/>
        <dbReference type="EC" id="1.7.3.3"/>
    </reaction>
</comment>
<dbReference type="NCBIfam" id="TIGR03383">
    <property type="entry name" value="urate_oxi"/>
    <property type="match status" value="1"/>
</dbReference>
<dbReference type="InterPro" id="IPR019842">
    <property type="entry name" value="Uricase_CS"/>
</dbReference>
<dbReference type="PRINTS" id="PR00093">
    <property type="entry name" value="URICASE"/>
</dbReference>
<sequence>MSTELFESSYGKGNVKFLKVKKDPSDPQVQEVLEANVQVLLRGKFDTSYTEADNSSIVPTDTVKNTILVEAKTNNVWPIESFAAHLAKHFTAKYAQVEGIEVNIVQALWSKIELNGKPHAHSFKHQGPETRQTYLNYDKLTKKLVLQSSIKDLTVLKSTGSMFYNYNVCDYTTLKPTKDRILSTDVSATWKFDSNKIGSLDDIIKNGANFDRAYKEAKDVTLELFCIENSPSVQATMYNMSEKILANVDEVATVTYVLPNKHYILFNLEWKGIKDNNDLFYPSSDPNGLIKCTVGRKGDKAKL</sequence>
<dbReference type="RefSeq" id="XP_066831446.1">
    <property type="nucleotide sequence ID" value="XM_066974737.1"/>
</dbReference>
<dbReference type="PANTHER" id="PTHR42874:SF1">
    <property type="entry name" value="URICASE"/>
    <property type="match status" value="1"/>
</dbReference>
<evidence type="ECO:0000256" key="6">
    <source>
        <dbReference type="RuleBase" id="RU004455"/>
    </source>
</evidence>
<comment type="function">
    <text evidence="5 6">Catalyzes the oxidation of uric acid to 5-hydroxyisourate, which is further processed to form (S)-allantoin.</text>
</comment>
<dbReference type="EMBL" id="OZ022409">
    <property type="protein sequence ID" value="CAK9440408.1"/>
    <property type="molecule type" value="Genomic_DNA"/>
</dbReference>
<evidence type="ECO:0000256" key="5">
    <source>
        <dbReference type="PIRNR" id="PIRNR000241"/>
    </source>
</evidence>
<dbReference type="PIRSF" id="PIRSF000241">
    <property type="entry name" value="Urate_oxidase"/>
    <property type="match status" value="1"/>
</dbReference>
<evidence type="ECO:0000313" key="8">
    <source>
        <dbReference type="Proteomes" id="UP001497383"/>
    </source>
</evidence>
<evidence type="ECO:0000256" key="3">
    <source>
        <dbReference type="ARBA" id="ARBA00022631"/>
    </source>
</evidence>
<comment type="subcellular location">
    <subcellularLocation>
        <location evidence="5">Peroxisome</location>
    </subcellularLocation>
</comment>
<dbReference type="Gene3D" id="3.10.270.10">
    <property type="entry name" value="Urate Oxidase"/>
    <property type="match status" value="1"/>
</dbReference>
<dbReference type="PANTHER" id="PTHR42874">
    <property type="entry name" value="URICASE"/>
    <property type="match status" value="1"/>
</dbReference>
<keyword evidence="3 5" id="KW-0659">Purine metabolism</keyword>
<keyword evidence="5" id="KW-0576">Peroxisome</keyword>
<proteinExistence type="inferred from homology"/>
<name>A0ABP0ZQ64_9ASCO</name>